<keyword evidence="2" id="KW-0732">Signal</keyword>
<feature type="signal peptide" evidence="2">
    <location>
        <begin position="1"/>
        <end position="27"/>
    </location>
</feature>
<sequence length="86" mass="8492">MMKKLCVTGVITAAAAGMTLLATPSYADVNAGNTSSNRASSQSGNNFGNVRIANVSGRSATSVANVNGNAVVGTSGSDVNVDDVVD</sequence>
<evidence type="ECO:0008006" key="5">
    <source>
        <dbReference type="Google" id="ProtNLM"/>
    </source>
</evidence>
<evidence type="ECO:0000313" key="3">
    <source>
        <dbReference type="EMBL" id="SDJ39131.1"/>
    </source>
</evidence>
<organism evidence="3 4">
    <name type="scientific">Nonomuraea maritima</name>
    <dbReference type="NCBI Taxonomy" id="683260"/>
    <lineage>
        <taxon>Bacteria</taxon>
        <taxon>Bacillati</taxon>
        <taxon>Actinomycetota</taxon>
        <taxon>Actinomycetes</taxon>
        <taxon>Streptosporangiales</taxon>
        <taxon>Streptosporangiaceae</taxon>
        <taxon>Nonomuraea</taxon>
    </lineage>
</organism>
<dbReference type="AlphaFoldDB" id="A0A1G8TC97"/>
<feature type="compositionally biased region" description="Low complexity" evidence="1">
    <location>
        <begin position="67"/>
        <end position="79"/>
    </location>
</feature>
<feature type="chain" id="PRO_5011461213" description="Small secreted domain" evidence="2">
    <location>
        <begin position="28"/>
        <end position="86"/>
    </location>
</feature>
<accession>A0A1G8TC97</accession>
<evidence type="ECO:0000256" key="1">
    <source>
        <dbReference type="SAM" id="MobiDB-lite"/>
    </source>
</evidence>
<evidence type="ECO:0000313" key="4">
    <source>
        <dbReference type="Proteomes" id="UP000198683"/>
    </source>
</evidence>
<dbReference type="STRING" id="683260.SAMN05421874_101661"/>
<dbReference type="Proteomes" id="UP000198683">
    <property type="component" value="Unassembled WGS sequence"/>
</dbReference>
<name>A0A1G8TC97_9ACTN</name>
<evidence type="ECO:0000256" key="2">
    <source>
        <dbReference type="SAM" id="SignalP"/>
    </source>
</evidence>
<keyword evidence="4" id="KW-1185">Reference proteome</keyword>
<dbReference type="OrthoDB" id="3538503at2"/>
<dbReference type="EMBL" id="FNFB01000001">
    <property type="protein sequence ID" value="SDJ39131.1"/>
    <property type="molecule type" value="Genomic_DNA"/>
</dbReference>
<gene>
    <name evidence="3" type="ORF">SAMN05421874_101661</name>
</gene>
<reference evidence="3 4" key="1">
    <citation type="submission" date="2016-10" db="EMBL/GenBank/DDBJ databases">
        <authorList>
            <person name="de Groot N.N."/>
        </authorList>
    </citation>
    <scope>NUCLEOTIDE SEQUENCE [LARGE SCALE GENOMIC DNA]</scope>
    <source>
        <strain evidence="3 4">CGMCC 4.5681</strain>
    </source>
</reference>
<protein>
    <recommendedName>
        <fullName evidence="5">Small secreted domain</fullName>
    </recommendedName>
</protein>
<dbReference type="RefSeq" id="WP_090759330.1">
    <property type="nucleotide sequence ID" value="NZ_FNFB01000001.1"/>
</dbReference>
<feature type="region of interest" description="Disordered" evidence="1">
    <location>
        <begin position="67"/>
        <end position="86"/>
    </location>
</feature>
<proteinExistence type="predicted"/>